<dbReference type="PANTHER" id="PTHR31793:SF27">
    <property type="entry name" value="NOVEL THIOESTERASE SUPERFAMILY DOMAIN AND SAPOSIN A-TYPE DOMAIN CONTAINING PROTEIN (0610012H03RIK)"/>
    <property type="match status" value="1"/>
</dbReference>
<dbReference type="OrthoDB" id="2420454at2759"/>
<dbReference type="AlphaFoldDB" id="A0A9Q5NA64"/>
<dbReference type="GO" id="GO:0047617">
    <property type="term" value="F:fatty acyl-CoA hydrolase activity"/>
    <property type="evidence" value="ECO:0007669"/>
    <property type="project" value="TreeGrafter"/>
</dbReference>
<dbReference type="Gene3D" id="3.10.129.10">
    <property type="entry name" value="Hotdog Thioesterase"/>
    <property type="match status" value="1"/>
</dbReference>
<dbReference type="EMBL" id="LNZH02000150">
    <property type="protein sequence ID" value="OCB89748.1"/>
    <property type="molecule type" value="Genomic_DNA"/>
</dbReference>
<reference evidence="4" key="1">
    <citation type="submission" date="2016-06" db="EMBL/GenBank/DDBJ databases">
        <title>Draft Genome sequence of the fungus Inonotus baumii.</title>
        <authorList>
            <person name="Zhu H."/>
            <person name="Lin W."/>
        </authorList>
    </citation>
    <scope>NUCLEOTIDE SEQUENCE</scope>
    <source>
        <strain evidence="4">821</strain>
    </source>
</reference>
<dbReference type="InterPro" id="IPR029069">
    <property type="entry name" value="HotDog_dom_sf"/>
</dbReference>
<dbReference type="SUPFAM" id="SSF54637">
    <property type="entry name" value="Thioesterase/thiol ester dehydrase-isomerase"/>
    <property type="match status" value="1"/>
</dbReference>
<evidence type="ECO:0000313" key="4">
    <source>
        <dbReference type="EMBL" id="OCB89748.1"/>
    </source>
</evidence>
<dbReference type="Pfam" id="PF03061">
    <property type="entry name" value="4HBT"/>
    <property type="match status" value="1"/>
</dbReference>
<evidence type="ECO:0000313" key="5">
    <source>
        <dbReference type="Proteomes" id="UP000757232"/>
    </source>
</evidence>
<evidence type="ECO:0000256" key="1">
    <source>
        <dbReference type="ARBA" id="ARBA00005953"/>
    </source>
</evidence>
<dbReference type="PANTHER" id="PTHR31793">
    <property type="entry name" value="4-HYDROXYBENZOYL-COA THIOESTERASE FAMILY MEMBER"/>
    <property type="match status" value="1"/>
</dbReference>
<feature type="domain" description="Thioesterase" evidence="3">
    <location>
        <begin position="33"/>
        <end position="119"/>
    </location>
</feature>
<proteinExistence type="inferred from homology"/>
<sequence length="185" mass="20470">MPPAVKSASERTRADYHFFLTYQTRWSDNDQYSHVNNAIYYHLIDSIVNTYLAERCGCVPSTLSATFESADISPIGLVVSSHCEFFAPISFPEVVTLGLRVVKLGRSSVSYEVGFFTEPSSSKPPSENGKNDADGETVQETAKAVGGYTHVFVDRIHRRPVKEMSPTLRNGLQVIAAEFSVKSKL</sequence>
<name>A0A9Q5NA64_SANBA</name>
<comment type="caution">
    <text evidence="4">The sequence shown here is derived from an EMBL/GenBank/DDBJ whole genome shotgun (WGS) entry which is preliminary data.</text>
</comment>
<dbReference type="CDD" id="cd00586">
    <property type="entry name" value="4HBT"/>
    <property type="match status" value="1"/>
</dbReference>
<evidence type="ECO:0000256" key="2">
    <source>
        <dbReference type="ARBA" id="ARBA00022801"/>
    </source>
</evidence>
<comment type="similarity">
    <text evidence="1">Belongs to the 4-hydroxybenzoyl-CoA thioesterase family.</text>
</comment>
<dbReference type="InterPro" id="IPR006683">
    <property type="entry name" value="Thioestr_dom"/>
</dbReference>
<protein>
    <submittedName>
        <fullName evidence="4">Thioesterase family protein</fullName>
    </submittedName>
</protein>
<dbReference type="InterPro" id="IPR050563">
    <property type="entry name" value="4-hydroxybenzoyl-CoA_TE"/>
</dbReference>
<keyword evidence="2" id="KW-0378">Hydrolase</keyword>
<accession>A0A9Q5NA64</accession>
<organism evidence="4 5">
    <name type="scientific">Sanghuangporus baumii</name>
    <name type="common">Phellinus baumii</name>
    <dbReference type="NCBI Taxonomy" id="108892"/>
    <lineage>
        <taxon>Eukaryota</taxon>
        <taxon>Fungi</taxon>
        <taxon>Dikarya</taxon>
        <taxon>Basidiomycota</taxon>
        <taxon>Agaricomycotina</taxon>
        <taxon>Agaricomycetes</taxon>
        <taxon>Hymenochaetales</taxon>
        <taxon>Hymenochaetaceae</taxon>
        <taxon>Sanghuangporus</taxon>
    </lineage>
</organism>
<gene>
    <name evidence="4" type="ORF">A7U60_g3096</name>
</gene>
<evidence type="ECO:0000259" key="3">
    <source>
        <dbReference type="Pfam" id="PF03061"/>
    </source>
</evidence>
<dbReference type="Proteomes" id="UP000757232">
    <property type="component" value="Unassembled WGS sequence"/>
</dbReference>
<keyword evidence="5" id="KW-1185">Reference proteome</keyword>